<accession>A0A9W7AT76</accession>
<dbReference type="OrthoDB" id="189601at2759"/>
<keyword evidence="2" id="KW-1185">Reference proteome</keyword>
<dbReference type="AlphaFoldDB" id="A0A9W7AT76"/>
<dbReference type="Gene3D" id="2.60.120.10">
    <property type="entry name" value="Jelly Rolls"/>
    <property type="match status" value="1"/>
</dbReference>
<name>A0A9W7AT76_9STRA</name>
<sequence>MSGHFTSNLNVMPCVLGGVAVGASLAFLALTQSALKKFDVSGSQTPSQKAAPAPTVGDPNSSGLFDDMQGYVKPPDTPTGFTMRDAGFNTFLEKWEPGSYEPPHSHPGDDATVVIEGIMEIKFFKKLAGDLVQDGPVLRLVAGQTGFIKSNRIHDARYITKCKLIYVHNTAFGFKDERAVKK</sequence>
<dbReference type="Proteomes" id="UP001165085">
    <property type="component" value="Unassembled WGS sequence"/>
</dbReference>
<dbReference type="SUPFAM" id="SSF51182">
    <property type="entry name" value="RmlC-like cupins"/>
    <property type="match status" value="1"/>
</dbReference>
<proteinExistence type="predicted"/>
<protein>
    <submittedName>
        <fullName evidence="1">Uncharacterized protein</fullName>
    </submittedName>
</protein>
<reference evidence="2" key="1">
    <citation type="journal article" date="2023" name="Commun. Biol.">
        <title>Genome analysis of Parmales, the sister group of diatoms, reveals the evolutionary specialization of diatoms from phago-mixotrophs to photoautotrophs.</title>
        <authorList>
            <person name="Ban H."/>
            <person name="Sato S."/>
            <person name="Yoshikawa S."/>
            <person name="Yamada K."/>
            <person name="Nakamura Y."/>
            <person name="Ichinomiya M."/>
            <person name="Sato N."/>
            <person name="Blanc-Mathieu R."/>
            <person name="Endo H."/>
            <person name="Kuwata A."/>
            <person name="Ogata H."/>
        </authorList>
    </citation>
    <scope>NUCLEOTIDE SEQUENCE [LARGE SCALE GENOMIC DNA]</scope>
    <source>
        <strain evidence="2">NIES 3701</strain>
    </source>
</reference>
<evidence type="ECO:0000313" key="1">
    <source>
        <dbReference type="EMBL" id="GMH75570.1"/>
    </source>
</evidence>
<dbReference type="EMBL" id="BRXY01000191">
    <property type="protein sequence ID" value="GMH75570.1"/>
    <property type="molecule type" value="Genomic_DNA"/>
</dbReference>
<dbReference type="InterPro" id="IPR014710">
    <property type="entry name" value="RmlC-like_jellyroll"/>
</dbReference>
<evidence type="ECO:0000313" key="2">
    <source>
        <dbReference type="Proteomes" id="UP001165085"/>
    </source>
</evidence>
<comment type="caution">
    <text evidence="1">The sequence shown here is derived from an EMBL/GenBank/DDBJ whole genome shotgun (WGS) entry which is preliminary data.</text>
</comment>
<dbReference type="InterPro" id="IPR011051">
    <property type="entry name" value="RmlC_Cupin_sf"/>
</dbReference>
<gene>
    <name evidence="1" type="ORF">TrST_g7629</name>
</gene>
<organism evidence="1 2">
    <name type="scientific">Triparma strigata</name>
    <dbReference type="NCBI Taxonomy" id="1606541"/>
    <lineage>
        <taxon>Eukaryota</taxon>
        <taxon>Sar</taxon>
        <taxon>Stramenopiles</taxon>
        <taxon>Ochrophyta</taxon>
        <taxon>Bolidophyceae</taxon>
        <taxon>Parmales</taxon>
        <taxon>Triparmaceae</taxon>
        <taxon>Triparma</taxon>
    </lineage>
</organism>